<gene>
    <name evidence="1" type="ORF">FYJ45_14855</name>
</gene>
<dbReference type="EMBL" id="VUMI01000023">
    <property type="protein sequence ID" value="MSS89518.1"/>
    <property type="molecule type" value="Genomic_DNA"/>
</dbReference>
<dbReference type="RefSeq" id="WP_154465359.1">
    <property type="nucleotide sequence ID" value="NZ_JAXDZL010000173.1"/>
</dbReference>
<reference evidence="1 2" key="1">
    <citation type="submission" date="2019-08" db="EMBL/GenBank/DDBJ databases">
        <title>In-depth cultivation of the pig gut microbiome towards novel bacterial diversity and tailored functional studies.</title>
        <authorList>
            <person name="Wylensek D."/>
            <person name="Hitch T.C.A."/>
            <person name="Clavel T."/>
        </authorList>
    </citation>
    <scope>NUCLEOTIDE SEQUENCE [LARGE SCALE GENOMIC DNA]</scope>
    <source>
        <strain evidence="1 2">WCA-389-WT-23B</strain>
    </source>
</reference>
<evidence type="ECO:0000313" key="1">
    <source>
        <dbReference type="EMBL" id="MSS89518.1"/>
    </source>
</evidence>
<protein>
    <recommendedName>
        <fullName evidence="3">Glycosyl hydrolase family 63 C-terminal domain-containing protein</fullName>
    </recommendedName>
</protein>
<evidence type="ECO:0008006" key="3">
    <source>
        <dbReference type="Google" id="ProtNLM"/>
    </source>
</evidence>
<name>A0A6N7WJ83_9FIRM</name>
<dbReference type="Proteomes" id="UP000436047">
    <property type="component" value="Unassembled WGS sequence"/>
</dbReference>
<organism evidence="1 2">
    <name type="scientific">Eisenbergiella porci</name>
    <dbReference type="NCBI Taxonomy" id="2652274"/>
    <lineage>
        <taxon>Bacteria</taxon>
        <taxon>Bacillati</taxon>
        <taxon>Bacillota</taxon>
        <taxon>Clostridia</taxon>
        <taxon>Lachnospirales</taxon>
        <taxon>Lachnospiraceae</taxon>
        <taxon>Eisenbergiella</taxon>
    </lineage>
</organism>
<dbReference type="GO" id="GO:0005975">
    <property type="term" value="P:carbohydrate metabolic process"/>
    <property type="evidence" value="ECO:0007669"/>
    <property type="project" value="InterPro"/>
</dbReference>
<dbReference type="AlphaFoldDB" id="A0A6N7WJ83"/>
<dbReference type="InterPro" id="IPR008928">
    <property type="entry name" value="6-hairpin_glycosidase_sf"/>
</dbReference>
<comment type="caution">
    <text evidence="1">The sequence shown here is derived from an EMBL/GenBank/DDBJ whole genome shotgun (WGS) entry which is preliminary data.</text>
</comment>
<sequence length="67" mass="7562">MVMQGMERYGYKKEGLAIAENSAKLVEKSGNREYYVTESGDGCGEKVFWGWTLLAYFMVQEIIQGGI</sequence>
<accession>A0A6N7WJ83</accession>
<proteinExistence type="predicted"/>
<dbReference type="SUPFAM" id="SSF48208">
    <property type="entry name" value="Six-hairpin glycosidases"/>
    <property type="match status" value="1"/>
</dbReference>
<dbReference type="InterPro" id="IPR012341">
    <property type="entry name" value="6hp_glycosidase-like_sf"/>
</dbReference>
<evidence type="ECO:0000313" key="2">
    <source>
        <dbReference type="Proteomes" id="UP000436047"/>
    </source>
</evidence>
<dbReference type="GeneID" id="86054324"/>
<keyword evidence="2" id="KW-1185">Reference proteome</keyword>
<dbReference type="Gene3D" id="1.50.10.10">
    <property type="match status" value="1"/>
</dbReference>